<keyword evidence="1" id="KW-0472">Membrane</keyword>
<evidence type="ECO:0000313" key="2">
    <source>
        <dbReference type="EMBL" id="PYI06256.1"/>
    </source>
</evidence>
<evidence type="ECO:0000313" key="3">
    <source>
        <dbReference type="Proteomes" id="UP000248423"/>
    </source>
</evidence>
<sequence>MVLSLIPLKFLPCHMFRDYVCIFFRLLMALSLFLPPPILLINYICSPNPGDWADIPCTVSGASCMI</sequence>
<dbReference type="OrthoDB" id="5425130at2759"/>
<name>A0A319E841_ASPSB</name>
<dbReference type="VEuPathDB" id="FungiDB:BO78DRAFT_121250"/>
<keyword evidence="1" id="KW-0812">Transmembrane</keyword>
<accession>A0A319E841</accession>
<dbReference type="EMBL" id="KZ826351">
    <property type="protein sequence ID" value="PYI06256.1"/>
    <property type="molecule type" value="Genomic_DNA"/>
</dbReference>
<protein>
    <submittedName>
        <fullName evidence="2">Uncharacterized protein</fullName>
    </submittedName>
</protein>
<dbReference type="AlphaFoldDB" id="A0A319E841"/>
<keyword evidence="1" id="KW-1133">Transmembrane helix</keyword>
<gene>
    <name evidence="2" type="ORF">BO78DRAFT_121250</name>
</gene>
<reference evidence="2 3" key="1">
    <citation type="submission" date="2018-02" db="EMBL/GenBank/DDBJ databases">
        <title>The genomes of Aspergillus section Nigri reveals drivers in fungal speciation.</title>
        <authorList>
            <consortium name="DOE Joint Genome Institute"/>
            <person name="Vesth T.C."/>
            <person name="Nybo J."/>
            <person name="Theobald S."/>
            <person name="Brandl J."/>
            <person name="Frisvad J.C."/>
            <person name="Nielsen K.F."/>
            <person name="Lyhne E.K."/>
            <person name="Kogle M.E."/>
            <person name="Kuo A."/>
            <person name="Riley R."/>
            <person name="Clum A."/>
            <person name="Nolan M."/>
            <person name="Lipzen A."/>
            <person name="Salamov A."/>
            <person name="Henrissat B."/>
            <person name="Wiebenga A."/>
            <person name="De vries R.P."/>
            <person name="Grigoriev I.V."/>
            <person name="Mortensen U.H."/>
            <person name="Andersen M.R."/>
            <person name="Baker S.E."/>
        </authorList>
    </citation>
    <scope>NUCLEOTIDE SEQUENCE [LARGE SCALE GENOMIC DNA]</scope>
    <source>
        <strain evidence="2 3">CBS 121057</strain>
    </source>
</reference>
<proteinExistence type="predicted"/>
<evidence type="ECO:0000256" key="1">
    <source>
        <dbReference type="SAM" id="Phobius"/>
    </source>
</evidence>
<dbReference type="Proteomes" id="UP000248423">
    <property type="component" value="Unassembled WGS sequence"/>
</dbReference>
<organism evidence="2 3">
    <name type="scientific">Aspergillus sclerotiicarbonarius (strain CBS 121057 / IBT 28362)</name>
    <dbReference type="NCBI Taxonomy" id="1448318"/>
    <lineage>
        <taxon>Eukaryota</taxon>
        <taxon>Fungi</taxon>
        <taxon>Dikarya</taxon>
        <taxon>Ascomycota</taxon>
        <taxon>Pezizomycotina</taxon>
        <taxon>Eurotiomycetes</taxon>
        <taxon>Eurotiomycetidae</taxon>
        <taxon>Eurotiales</taxon>
        <taxon>Aspergillaceae</taxon>
        <taxon>Aspergillus</taxon>
        <taxon>Aspergillus subgen. Circumdati</taxon>
    </lineage>
</organism>
<keyword evidence="3" id="KW-1185">Reference proteome</keyword>
<feature type="transmembrane region" description="Helical" evidence="1">
    <location>
        <begin position="20"/>
        <end position="44"/>
    </location>
</feature>